<evidence type="ECO:0000256" key="12">
    <source>
        <dbReference type="ARBA" id="ARBA00023295"/>
    </source>
</evidence>
<keyword evidence="10" id="KW-0411">Iron-sulfur</keyword>
<dbReference type="InterPro" id="IPR044298">
    <property type="entry name" value="MIG/MutY"/>
</dbReference>
<dbReference type="InterPro" id="IPR005760">
    <property type="entry name" value="A/G_AdeGlyc_MutY"/>
</dbReference>
<dbReference type="Pfam" id="PF14815">
    <property type="entry name" value="NUDIX_4"/>
    <property type="match status" value="1"/>
</dbReference>
<keyword evidence="12 13" id="KW-0326">Glycosidase</keyword>
<dbReference type="Pfam" id="PF00633">
    <property type="entry name" value="HHH"/>
    <property type="match status" value="1"/>
</dbReference>
<dbReference type="InterPro" id="IPR000445">
    <property type="entry name" value="HhH_motif"/>
</dbReference>
<dbReference type="EMBL" id="JBHUNA010000002">
    <property type="protein sequence ID" value="MFD2759598.1"/>
    <property type="molecule type" value="Genomic_DNA"/>
</dbReference>
<dbReference type="SUPFAM" id="SSF48150">
    <property type="entry name" value="DNA-glycosylase"/>
    <property type="match status" value="1"/>
</dbReference>
<protein>
    <recommendedName>
        <fullName evidence="4 13">Adenine DNA glycosylase</fullName>
        <ecNumber evidence="3 13">3.2.2.31</ecNumber>
    </recommendedName>
</protein>
<reference evidence="16" key="1">
    <citation type="journal article" date="2019" name="Int. J. Syst. Evol. Microbiol.">
        <title>The Global Catalogue of Microorganisms (GCM) 10K type strain sequencing project: providing services to taxonomists for standard genome sequencing and annotation.</title>
        <authorList>
            <consortium name="The Broad Institute Genomics Platform"/>
            <consortium name="The Broad Institute Genome Sequencing Center for Infectious Disease"/>
            <person name="Wu L."/>
            <person name="Ma J."/>
        </authorList>
    </citation>
    <scope>NUCLEOTIDE SEQUENCE [LARGE SCALE GENOMIC DNA]</scope>
    <source>
        <strain evidence="16">TISTR 1535</strain>
    </source>
</reference>
<keyword evidence="16" id="KW-1185">Reference proteome</keyword>
<comment type="caution">
    <text evidence="15">The sequence shown here is derived from an EMBL/GenBank/DDBJ whole genome shotgun (WGS) entry which is preliminary data.</text>
</comment>
<evidence type="ECO:0000256" key="4">
    <source>
        <dbReference type="ARBA" id="ARBA00022023"/>
    </source>
</evidence>
<dbReference type="Gene3D" id="1.10.1670.10">
    <property type="entry name" value="Helix-hairpin-Helix base-excision DNA repair enzymes (C-terminal)"/>
    <property type="match status" value="1"/>
</dbReference>
<dbReference type="InterPro" id="IPR015797">
    <property type="entry name" value="NUDIX_hydrolase-like_dom_sf"/>
</dbReference>
<dbReference type="CDD" id="cd03431">
    <property type="entry name" value="NUDIX_DNA_Glycosylase_C-MutY"/>
    <property type="match status" value="1"/>
</dbReference>
<evidence type="ECO:0000256" key="5">
    <source>
        <dbReference type="ARBA" id="ARBA00022485"/>
    </source>
</evidence>
<evidence type="ECO:0000313" key="15">
    <source>
        <dbReference type="EMBL" id="MFD2759598.1"/>
    </source>
</evidence>
<keyword evidence="11" id="KW-0234">DNA repair</keyword>
<evidence type="ECO:0000259" key="14">
    <source>
        <dbReference type="SMART" id="SM00478"/>
    </source>
</evidence>
<name>A0ABW5V2X0_9BACI</name>
<dbReference type="InterPro" id="IPR011257">
    <property type="entry name" value="DNA_glycosylase"/>
</dbReference>
<dbReference type="GO" id="GO:0000701">
    <property type="term" value="F:purine-specific mismatch base pair DNA N-glycosylase activity"/>
    <property type="evidence" value="ECO:0007669"/>
    <property type="project" value="UniProtKB-EC"/>
</dbReference>
<keyword evidence="7 13" id="KW-0227">DNA damage</keyword>
<evidence type="ECO:0000313" key="16">
    <source>
        <dbReference type="Proteomes" id="UP001597502"/>
    </source>
</evidence>
<dbReference type="CDD" id="cd00056">
    <property type="entry name" value="ENDO3c"/>
    <property type="match status" value="1"/>
</dbReference>
<dbReference type="InterPro" id="IPR029119">
    <property type="entry name" value="MutY_C"/>
</dbReference>
<dbReference type="SUPFAM" id="SSF55811">
    <property type="entry name" value="Nudix"/>
    <property type="match status" value="1"/>
</dbReference>
<keyword evidence="8 15" id="KW-0378">Hydrolase</keyword>
<evidence type="ECO:0000256" key="11">
    <source>
        <dbReference type="ARBA" id="ARBA00023204"/>
    </source>
</evidence>
<keyword evidence="5" id="KW-0004">4Fe-4S</keyword>
<dbReference type="Gene3D" id="1.10.340.30">
    <property type="entry name" value="Hypothetical protein, domain 2"/>
    <property type="match status" value="1"/>
</dbReference>
<dbReference type="PANTHER" id="PTHR42944:SF1">
    <property type="entry name" value="ADENINE DNA GLYCOSYLASE"/>
    <property type="match status" value="1"/>
</dbReference>
<evidence type="ECO:0000256" key="13">
    <source>
        <dbReference type="RuleBase" id="RU365096"/>
    </source>
</evidence>
<evidence type="ECO:0000256" key="9">
    <source>
        <dbReference type="ARBA" id="ARBA00023004"/>
    </source>
</evidence>
<evidence type="ECO:0000256" key="3">
    <source>
        <dbReference type="ARBA" id="ARBA00012045"/>
    </source>
</evidence>
<dbReference type="Proteomes" id="UP001597502">
    <property type="component" value="Unassembled WGS sequence"/>
</dbReference>
<evidence type="ECO:0000256" key="6">
    <source>
        <dbReference type="ARBA" id="ARBA00022723"/>
    </source>
</evidence>
<proteinExistence type="inferred from homology"/>
<dbReference type="NCBIfam" id="TIGR01084">
    <property type="entry name" value="mutY"/>
    <property type="match status" value="1"/>
</dbReference>
<evidence type="ECO:0000256" key="1">
    <source>
        <dbReference type="ARBA" id="ARBA00000843"/>
    </source>
</evidence>
<feature type="domain" description="HhH-GPD" evidence="14">
    <location>
        <begin position="46"/>
        <end position="197"/>
    </location>
</feature>
<dbReference type="InterPro" id="IPR023170">
    <property type="entry name" value="HhH_base_excis_C"/>
</dbReference>
<comment type="catalytic activity">
    <reaction evidence="1 13">
        <text>Hydrolyzes free adenine bases from 7,8-dihydro-8-oxoguanine:adenine mismatched double-stranded DNA, leaving an apurinic site.</text>
        <dbReference type="EC" id="3.2.2.31"/>
    </reaction>
</comment>
<evidence type="ECO:0000256" key="7">
    <source>
        <dbReference type="ARBA" id="ARBA00022763"/>
    </source>
</evidence>
<dbReference type="SMART" id="SM00478">
    <property type="entry name" value="ENDO3c"/>
    <property type="match status" value="1"/>
</dbReference>
<dbReference type="RefSeq" id="WP_382390238.1">
    <property type="nucleotide sequence ID" value="NZ_JBHUNA010000002.1"/>
</dbReference>
<comment type="similarity">
    <text evidence="2 13">Belongs to the Nth/MutY family.</text>
</comment>
<dbReference type="EC" id="3.2.2.31" evidence="3 13"/>
<keyword evidence="9 13" id="KW-0408">Iron</keyword>
<gene>
    <name evidence="15" type="primary">mutY</name>
    <name evidence="15" type="ORF">ACFSUO_01175</name>
</gene>
<evidence type="ECO:0000256" key="10">
    <source>
        <dbReference type="ARBA" id="ARBA00023014"/>
    </source>
</evidence>
<keyword evidence="6" id="KW-0479">Metal-binding</keyword>
<dbReference type="Gene3D" id="3.90.79.10">
    <property type="entry name" value="Nucleoside Triphosphate Pyrophosphohydrolase"/>
    <property type="match status" value="1"/>
</dbReference>
<evidence type="ECO:0000256" key="2">
    <source>
        <dbReference type="ARBA" id="ARBA00008343"/>
    </source>
</evidence>
<comment type="cofactor">
    <cofactor evidence="13">
        <name>[4Fe-4S] cluster</name>
        <dbReference type="ChEBI" id="CHEBI:49883"/>
    </cofactor>
    <text evidence="13">Binds 1 [4Fe-4S] cluster.</text>
</comment>
<accession>A0ABW5V2X0</accession>
<dbReference type="PANTHER" id="PTHR42944">
    <property type="entry name" value="ADENINE DNA GLYCOSYLASE"/>
    <property type="match status" value="1"/>
</dbReference>
<evidence type="ECO:0000256" key="8">
    <source>
        <dbReference type="ARBA" id="ARBA00022801"/>
    </source>
</evidence>
<sequence length="356" mass="41042">MTDKALQNFNISSFQKALMEWYRANKRDLPWRANQDPYKVWVSEIMLQQTKVDTVIPYFQHFMSKYPTPHDLAYADEQDVLKTWEGLGYYSRARNLQNAVREIVSSYGGKVPDNPKELGSLKGVGPYTKGAILSIAFNQPHPAVDGNVMRVLARVLKINDDIAKAGTKKKFEQYVQAIISHDDPSTFNQGIMELGALVCTPKEPMCMFCPVQDYYRAYQTGVEKELPVKSKKKKQKKVHYAALLIQNRNGEYVIEKRPENGLLANMWQFPMVPVDEIGNAHIEQWFRMEYGMDITLQAKKGNVSHVFSHLIWQLEVYDAATACFETADERIRFVGHEELDDYPFPVPHQKMMNYLT</sequence>
<organism evidence="15 16">
    <name type="scientific">Lentibacillus juripiscarius</name>
    <dbReference type="NCBI Taxonomy" id="257446"/>
    <lineage>
        <taxon>Bacteria</taxon>
        <taxon>Bacillati</taxon>
        <taxon>Bacillota</taxon>
        <taxon>Bacilli</taxon>
        <taxon>Bacillales</taxon>
        <taxon>Bacillaceae</taxon>
        <taxon>Lentibacillus</taxon>
    </lineage>
</organism>
<dbReference type="InterPro" id="IPR003265">
    <property type="entry name" value="HhH-GPD_domain"/>
</dbReference>
<dbReference type="Pfam" id="PF00730">
    <property type="entry name" value="HhH-GPD"/>
    <property type="match status" value="1"/>
</dbReference>
<comment type="function">
    <text evidence="13">Adenine glycosylase active on G-A mispairs.</text>
</comment>